<sequence>MSATTSSTDWVARVVDVDCNRSLHEIRVLFSQCGEIRGIHPWRSDKSPQQHFFVEFAHASGVARARALGKLHHHLSVHALAMVPQLVERCRRVLDRGAGAGASRQASPSSRESSVGPVRRRTRRGGGRGRNSVGYLGAREEMSRAGQESVEGWGDSPPPFSSNAFRAAPNVDLAEPEDNAGRAQLDIPSSSLTALLSSLSPQALLASPPPIPVHLDPPSVSASLPSCSNAHIVLTICGERISLDLDSLGDDPQPVIALLQTAQCGREAWMVAGGHYRMRGRPRAALAVVAAMVDVLTAAGVSEREMRPAWVLMAGCHRDLARAGGGEGEGHKGEAVRLLQRVYGRDVPCLDSAVSLGAGAGGVASGTAVVPPSPQREREAGRVRILEREVESLRARLDEAGRKEEGDRKRRREREREVEAVRGELEEARRREGERRVAEAGVLEELEGVLRRARRG</sequence>
<proteinExistence type="predicted"/>
<dbReference type="RefSeq" id="XP_007864465.1">
    <property type="nucleotide sequence ID" value="XM_007866274.1"/>
</dbReference>
<evidence type="ECO:0000313" key="2">
    <source>
        <dbReference type="EMBL" id="EPQ57355.1"/>
    </source>
</evidence>
<dbReference type="OMA" id="ATCEGIT"/>
<dbReference type="GO" id="GO:0003676">
    <property type="term" value="F:nucleic acid binding"/>
    <property type="evidence" value="ECO:0007669"/>
    <property type="project" value="InterPro"/>
</dbReference>
<evidence type="ECO:0000256" key="1">
    <source>
        <dbReference type="SAM" id="MobiDB-lite"/>
    </source>
</evidence>
<dbReference type="Proteomes" id="UP000030669">
    <property type="component" value="Unassembled WGS sequence"/>
</dbReference>
<dbReference type="KEGG" id="gtr:GLOTRDRAFT_137700"/>
<dbReference type="eggNOG" id="ENOG502RDCB">
    <property type="taxonomic scope" value="Eukaryota"/>
</dbReference>
<keyword evidence="3" id="KW-1185">Reference proteome</keyword>
<dbReference type="OrthoDB" id="2670565at2759"/>
<feature type="region of interest" description="Disordered" evidence="1">
    <location>
        <begin position="399"/>
        <end position="418"/>
    </location>
</feature>
<name>S7RRT6_GLOTA</name>
<reference evidence="2 3" key="1">
    <citation type="journal article" date="2012" name="Science">
        <title>The Paleozoic origin of enzymatic lignin decomposition reconstructed from 31 fungal genomes.</title>
        <authorList>
            <person name="Floudas D."/>
            <person name="Binder M."/>
            <person name="Riley R."/>
            <person name="Barry K."/>
            <person name="Blanchette R.A."/>
            <person name="Henrissat B."/>
            <person name="Martinez A.T."/>
            <person name="Otillar R."/>
            <person name="Spatafora J.W."/>
            <person name="Yadav J.S."/>
            <person name="Aerts A."/>
            <person name="Benoit I."/>
            <person name="Boyd A."/>
            <person name="Carlson A."/>
            <person name="Copeland A."/>
            <person name="Coutinho P.M."/>
            <person name="de Vries R.P."/>
            <person name="Ferreira P."/>
            <person name="Findley K."/>
            <person name="Foster B."/>
            <person name="Gaskell J."/>
            <person name="Glotzer D."/>
            <person name="Gorecki P."/>
            <person name="Heitman J."/>
            <person name="Hesse C."/>
            <person name="Hori C."/>
            <person name="Igarashi K."/>
            <person name="Jurgens J.A."/>
            <person name="Kallen N."/>
            <person name="Kersten P."/>
            <person name="Kohler A."/>
            <person name="Kuees U."/>
            <person name="Kumar T.K.A."/>
            <person name="Kuo A."/>
            <person name="LaButti K."/>
            <person name="Larrondo L.F."/>
            <person name="Lindquist E."/>
            <person name="Ling A."/>
            <person name="Lombard V."/>
            <person name="Lucas S."/>
            <person name="Lundell T."/>
            <person name="Martin R."/>
            <person name="McLaughlin D.J."/>
            <person name="Morgenstern I."/>
            <person name="Morin E."/>
            <person name="Murat C."/>
            <person name="Nagy L.G."/>
            <person name="Nolan M."/>
            <person name="Ohm R.A."/>
            <person name="Patyshakuliyeva A."/>
            <person name="Rokas A."/>
            <person name="Ruiz-Duenas F.J."/>
            <person name="Sabat G."/>
            <person name="Salamov A."/>
            <person name="Samejima M."/>
            <person name="Schmutz J."/>
            <person name="Slot J.C."/>
            <person name="St John F."/>
            <person name="Stenlid J."/>
            <person name="Sun H."/>
            <person name="Sun S."/>
            <person name="Syed K."/>
            <person name="Tsang A."/>
            <person name="Wiebenga A."/>
            <person name="Young D."/>
            <person name="Pisabarro A."/>
            <person name="Eastwood D.C."/>
            <person name="Martin F."/>
            <person name="Cullen D."/>
            <person name="Grigoriev I.V."/>
            <person name="Hibbett D.S."/>
        </authorList>
    </citation>
    <scope>NUCLEOTIDE SEQUENCE [LARGE SCALE GENOMIC DNA]</scope>
    <source>
        <strain evidence="2 3">ATCC 11539</strain>
    </source>
</reference>
<gene>
    <name evidence="2" type="ORF">GLOTRDRAFT_137700</name>
</gene>
<dbReference type="SUPFAM" id="SSF54928">
    <property type="entry name" value="RNA-binding domain, RBD"/>
    <property type="match status" value="1"/>
</dbReference>
<accession>S7RRT6</accession>
<feature type="compositionally biased region" description="Low complexity" evidence="1">
    <location>
        <begin position="101"/>
        <end position="117"/>
    </location>
</feature>
<organism evidence="2 3">
    <name type="scientific">Gloeophyllum trabeum (strain ATCC 11539 / FP-39264 / Madison 617)</name>
    <name type="common">Brown rot fungus</name>
    <dbReference type="NCBI Taxonomy" id="670483"/>
    <lineage>
        <taxon>Eukaryota</taxon>
        <taxon>Fungi</taxon>
        <taxon>Dikarya</taxon>
        <taxon>Basidiomycota</taxon>
        <taxon>Agaricomycotina</taxon>
        <taxon>Agaricomycetes</taxon>
        <taxon>Gloeophyllales</taxon>
        <taxon>Gloeophyllaceae</taxon>
        <taxon>Gloeophyllum</taxon>
    </lineage>
</organism>
<protein>
    <recommendedName>
        <fullName evidence="4">RRM domain-containing protein</fullName>
    </recommendedName>
</protein>
<dbReference type="EMBL" id="KB469299">
    <property type="protein sequence ID" value="EPQ57355.1"/>
    <property type="molecule type" value="Genomic_DNA"/>
</dbReference>
<dbReference type="AlphaFoldDB" id="S7RRT6"/>
<dbReference type="GeneID" id="19303815"/>
<evidence type="ECO:0008006" key="4">
    <source>
        <dbReference type="Google" id="ProtNLM"/>
    </source>
</evidence>
<feature type="region of interest" description="Disordered" evidence="1">
    <location>
        <begin position="98"/>
        <end position="157"/>
    </location>
</feature>
<feature type="compositionally biased region" description="Basic residues" evidence="1">
    <location>
        <begin position="118"/>
        <end position="127"/>
    </location>
</feature>
<dbReference type="HOGENOM" id="CLU_599998_0_0_1"/>
<dbReference type="InterPro" id="IPR035979">
    <property type="entry name" value="RBD_domain_sf"/>
</dbReference>
<evidence type="ECO:0000313" key="3">
    <source>
        <dbReference type="Proteomes" id="UP000030669"/>
    </source>
</evidence>